<dbReference type="EMBL" id="JAADJZ010000003">
    <property type="protein sequence ID" value="KAF2876072.1"/>
    <property type="molecule type" value="Genomic_DNA"/>
</dbReference>
<evidence type="ECO:0000256" key="1">
    <source>
        <dbReference type="ARBA" id="ARBA00008874"/>
    </source>
</evidence>
<feature type="compositionally biased region" description="Low complexity" evidence="11">
    <location>
        <begin position="544"/>
        <end position="561"/>
    </location>
</feature>
<keyword evidence="3" id="KW-0723">Serine/threonine-protein kinase</keyword>
<protein>
    <recommendedName>
        <fullName evidence="2">non-specific serine/threonine protein kinase</fullName>
        <ecNumber evidence="2">2.7.11.1</ecNumber>
    </recommendedName>
</protein>
<keyword evidence="4" id="KW-0808">Transferase</keyword>
<feature type="compositionally biased region" description="Low complexity" evidence="11">
    <location>
        <begin position="575"/>
        <end position="585"/>
    </location>
</feature>
<evidence type="ECO:0000256" key="6">
    <source>
        <dbReference type="ARBA" id="ARBA00022777"/>
    </source>
</evidence>
<dbReference type="OrthoDB" id="248923at2759"/>
<dbReference type="InterPro" id="IPR017441">
    <property type="entry name" value="Protein_kinase_ATP_BS"/>
</dbReference>
<feature type="domain" description="Protein kinase" evidence="12">
    <location>
        <begin position="15"/>
        <end position="265"/>
    </location>
</feature>
<evidence type="ECO:0000256" key="8">
    <source>
        <dbReference type="ARBA" id="ARBA00047899"/>
    </source>
</evidence>
<name>A0A7C8IGF6_9PLEO</name>
<keyword evidence="6 13" id="KW-0418">Kinase</keyword>
<dbReference type="AlphaFoldDB" id="A0A7C8IGF6"/>
<feature type="compositionally biased region" description="Polar residues" evidence="11">
    <location>
        <begin position="518"/>
        <end position="542"/>
    </location>
</feature>
<evidence type="ECO:0000256" key="5">
    <source>
        <dbReference type="ARBA" id="ARBA00022741"/>
    </source>
</evidence>
<dbReference type="InterPro" id="IPR011009">
    <property type="entry name" value="Kinase-like_dom_sf"/>
</dbReference>
<dbReference type="Gene3D" id="1.10.510.10">
    <property type="entry name" value="Transferase(Phosphotransferase) domain 1"/>
    <property type="match status" value="1"/>
</dbReference>
<dbReference type="EC" id="2.7.11.1" evidence="2"/>
<reference evidence="13 14" key="1">
    <citation type="submission" date="2020-01" db="EMBL/GenBank/DDBJ databases">
        <authorList>
            <consortium name="DOE Joint Genome Institute"/>
            <person name="Haridas S."/>
            <person name="Albert R."/>
            <person name="Binder M."/>
            <person name="Bloem J."/>
            <person name="Labutti K."/>
            <person name="Salamov A."/>
            <person name="Andreopoulos B."/>
            <person name="Baker S.E."/>
            <person name="Barry K."/>
            <person name="Bills G."/>
            <person name="Bluhm B.H."/>
            <person name="Cannon C."/>
            <person name="Castanera R."/>
            <person name="Culley D.E."/>
            <person name="Daum C."/>
            <person name="Ezra D."/>
            <person name="Gonzalez J.B."/>
            <person name="Henrissat B."/>
            <person name="Kuo A."/>
            <person name="Liang C."/>
            <person name="Lipzen A."/>
            <person name="Lutzoni F."/>
            <person name="Magnuson J."/>
            <person name="Mondo S."/>
            <person name="Nolan M."/>
            <person name="Ohm R."/>
            <person name="Pangilinan J."/>
            <person name="Park H.-J.H."/>
            <person name="Ramirez L."/>
            <person name="Alfaro M."/>
            <person name="Sun H."/>
            <person name="Tritt A."/>
            <person name="Yoshinaga Y."/>
            <person name="Zwiers L.-H.L."/>
            <person name="Turgeon B.G."/>
            <person name="Goodwin S.B."/>
            <person name="Spatafora J.W."/>
            <person name="Crous P.W."/>
            <person name="Grigoriev I.V."/>
        </authorList>
    </citation>
    <scope>NUCLEOTIDE SEQUENCE [LARGE SCALE GENOMIC DNA]</scope>
    <source>
        <strain evidence="13 14">CBS 611.86</strain>
    </source>
</reference>
<dbReference type="FunFam" id="1.10.510.10:FF:000499">
    <property type="entry name" value="Serine/threonine-protein kinase KIC1"/>
    <property type="match status" value="1"/>
</dbReference>
<feature type="binding site" evidence="10">
    <location>
        <position position="44"/>
    </location>
    <ligand>
        <name>ATP</name>
        <dbReference type="ChEBI" id="CHEBI:30616"/>
    </ligand>
</feature>
<accession>A0A7C8IGF6</accession>
<evidence type="ECO:0000259" key="12">
    <source>
        <dbReference type="PROSITE" id="PS50011"/>
    </source>
</evidence>
<evidence type="ECO:0000256" key="2">
    <source>
        <dbReference type="ARBA" id="ARBA00012513"/>
    </source>
</evidence>
<organism evidence="13 14">
    <name type="scientific">Massariosphaeria phaeospora</name>
    <dbReference type="NCBI Taxonomy" id="100035"/>
    <lineage>
        <taxon>Eukaryota</taxon>
        <taxon>Fungi</taxon>
        <taxon>Dikarya</taxon>
        <taxon>Ascomycota</taxon>
        <taxon>Pezizomycotina</taxon>
        <taxon>Dothideomycetes</taxon>
        <taxon>Pleosporomycetidae</taxon>
        <taxon>Pleosporales</taxon>
        <taxon>Pleosporales incertae sedis</taxon>
        <taxon>Massariosphaeria</taxon>
    </lineage>
</organism>
<dbReference type="Proteomes" id="UP000481861">
    <property type="component" value="Unassembled WGS sequence"/>
</dbReference>
<keyword evidence="7 10" id="KW-0067">ATP-binding</keyword>
<dbReference type="PROSITE" id="PS00107">
    <property type="entry name" value="PROTEIN_KINASE_ATP"/>
    <property type="match status" value="1"/>
</dbReference>
<keyword evidence="5 10" id="KW-0547">Nucleotide-binding</keyword>
<comment type="caution">
    <text evidence="13">The sequence shown here is derived from an EMBL/GenBank/DDBJ whole genome shotgun (WGS) entry which is preliminary data.</text>
</comment>
<proteinExistence type="inferred from homology"/>
<dbReference type="Pfam" id="PF00069">
    <property type="entry name" value="Pkinase"/>
    <property type="match status" value="1"/>
</dbReference>
<dbReference type="GO" id="GO:0005737">
    <property type="term" value="C:cytoplasm"/>
    <property type="evidence" value="ECO:0007669"/>
    <property type="project" value="TreeGrafter"/>
</dbReference>
<feature type="region of interest" description="Disordered" evidence="11">
    <location>
        <begin position="289"/>
        <end position="318"/>
    </location>
</feature>
<evidence type="ECO:0000256" key="4">
    <source>
        <dbReference type="ARBA" id="ARBA00022679"/>
    </source>
</evidence>
<dbReference type="SMART" id="SM00220">
    <property type="entry name" value="S_TKc"/>
    <property type="match status" value="1"/>
</dbReference>
<evidence type="ECO:0000256" key="9">
    <source>
        <dbReference type="ARBA" id="ARBA00048679"/>
    </source>
</evidence>
<dbReference type="PANTHER" id="PTHR48012:SF10">
    <property type="entry name" value="FI20177P1"/>
    <property type="match status" value="1"/>
</dbReference>
<dbReference type="GO" id="GO:0005524">
    <property type="term" value="F:ATP binding"/>
    <property type="evidence" value="ECO:0007669"/>
    <property type="project" value="UniProtKB-UniRule"/>
</dbReference>
<sequence>MAEHVSGSVDPETLYTKQQCIGGGSFGKVYKGIDRQTGQLVAIKVIDVENAEDEVDDIMTEIAILSDMHSPHVTKYFGSYLHGSDLWIVMEFCSGGSCADLMKPGPIGEQEIAIILRELLMGLTYLHDDNKLHRDIKAANILVGATGQVKLADFGVSGQLSATMTKKNTFVGTPFWMAPEVIKQSGYDHKADIWSLGITALELANGEPPYSDIHPMKVLFLIPKNPSPQLAGGFSAHFKEFVDLCLRKDPRDRPSAKHLLQTPFIRKAGKPARLQELISRYQDWQLRHPKEADSEDEATPQKKHSQVNEDLWDFGTVRPVNNGRGAVLKPMNDAGANARQLSPQRKPVASKHTIGDENWDLGAEETVRVASPPASPTKRLAQLHIPTSPGSALKTAAKTPLPASPEKKSAPVFPPPTTQEPPRKSPVPALFSPHPPSRGLVTPTKQVPQQPRRQTPLGRDYDDYLQRSIAADMENLEIASPPQRNPTPTRASVLPPMTIPEIPPFRGSGSSGGSSNGANTANQSKPLQSPSQIQSQKLSRAQESLPSLLGQQPLPPLAGQKPLPPIDQPLPAFDGPSSRPGSSSSNDPFGGPLVSDWALKASQPPVPPRHATPSNSNNNNNNTNTASKPSPFSRGSFGRPKPAPVPPSTSPSSHSNPHAPPSSPPPTEITALSGVVVPALEAALNRRTYHLNLVNKQESTQMALRDPQGYMARRKQRGECHERVRRIVADLSEGFKELDRWDARGEVGMGGEVTGFLEGFLEEVLVRVEPADD</sequence>
<dbReference type="CDD" id="cd06609">
    <property type="entry name" value="STKc_MST3_like"/>
    <property type="match status" value="1"/>
</dbReference>
<feature type="compositionally biased region" description="Pro residues" evidence="11">
    <location>
        <begin position="658"/>
        <end position="667"/>
    </location>
</feature>
<comment type="similarity">
    <text evidence="1">Belongs to the protein kinase superfamily. STE Ser/Thr protein kinase family. STE20 subfamily.</text>
</comment>
<feature type="compositionally biased region" description="Low complexity" evidence="11">
    <location>
        <begin position="614"/>
        <end position="625"/>
    </location>
</feature>
<evidence type="ECO:0000256" key="7">
    <source>
        <dbReference type="ARBA" id="ARBA00022840"/>
    </source>
</evidence>
<evidence type="ECO:0000313" key="13">
    <source>
        <dbReference type="EMBL" id="KAF2876072.1"/>
    </source>
</evidence>
<comment type="catalytic activity">
    <reaction evidence="9">
        <text>L-seryl-[protein] + ATP = O-phospho-L-seryl-[protein] + ADP + H(+)</text>
        <dbReference type="Rhea" id="RHEA:17989"/>
        <dbReference type="Rhea" id="RHEA-COMP:9863"/>
        <dbReference type="Rhea" id="RHEA-COMP:11604"/>
        <dbReference type="ChEBI" id="CHEBI:15378"/>
        <dbReference type="ChEBI" id="CHEBI:29999"/>
        <dbReference type="ChEBI" id="CHEBI:30616"/>
        <dbReference type="ChEBI" id="CHEBI:83421"/>
        <dbReference type="ChEBI" id="CHEBI:456216"/>
        <dbReference type="EC" id="2.7.11.1"/>
    </reaction>
</comment>
<evidence type="ECO:0000256" key="10">
    <source>
        <dbReference type="PROSITE-ProRule" id="PRU10141"/>
    </source>
</evidence>
<gene>
    <name evidence="13" type="ORF">BDV95DRAFT_664359</name>
</gene>
<dbReference type="InterPro" id="IPR050629">
    <property type="entry name" value="STE20/SPS1-PAK"/>
</dbReference>
<evidence type="ECO:0000256" key="3">
    <source>
        <dbReference type="ARBA" id="ARBA00022527"/>
    </source>
</evidence>
<dbReference type="FunFam" id="3.30.200.20:FF:000488">
    <property type="entry name" value="Related to severin kinase"/>
    <property type="match status" value="1"/>
</dbReference>
<dbReference type="PANTHER" id="PTHR48012">
    <property type="entry name" value="STERILE20-LIKE KINASE, ISOFORM B-RELATED"/>
    <property type="match status" value="1"/>
</dbReference>
<keyword evidence="14" id="KW-1185">Reference proteome</keyword>
<feature type="region of interest" description="Disordered" evidence="11">
    <location>
        <begin position="388"/>
        <end position="670"/>
    </location>
</feature>
<dbReference type="GO" id="GO:0004674">
    <property type="term" value="F:protein serine/threonine kinase activity"/>
    <property type="evidence" value="ECO:0007669"/>
    <property type="project" value="UniProtKB-KW"/>
</dbReference>
<comment type="catalytic activity">
    <reaction evidence="8">
        <text>L-threonyl-[protein] + ATP = O-phospho-L-threonyl-[protein] + ADP + H(+)</text>
        <dbReference type="Rhea" id="RHEA:46608"/>
        <dbReference type="Rhea" id="RHEA-COMP:11060"/>
        <dbReference type="Rhea" id="RHEA-COMP:11605"/>
        <dbReference type="ChEBI" id="CHEBI:15378"/>
        <dbReference type="ChEBI" id="CHEBI:30013"/>
        <dbReference type="ChEBI" id="CHEBI:30616"/>
        <dbReference type="ChEBI" id="CHEBI:61977"/>
        <dbReference type="ChEBI" id="CHEBI:456216"/>
        <dbReference type="EC" id="2.7.11.1"/>
    </reaction>
</comment>
<feature type="region of interest" description="Disordered" evidence="11">
    <location>
        <begin position="337"/>
        <end position="357"/>
    </location>
</feature>
<dbReference type="InterPro" id="IPR000719">
    <property type="entry name" value="Prot_kinase_dom"/>
</dbReference>
<dbReference type="SUPFAM" id="SSF56112">
    <property type="entry name" value="Protein kinase-like (PK-like)"/>
    <property type="match status" value="1"/>
</dbReference>
<feature type="compositionally biased region" description="Polar residues" evidence="11">
    <location>
        <begin position="443"/>
        <end position="453"/>
    </location>
</feature>
<evidence type="ECO:0000256" key="11">
    <source>
        <dbReference type="SAM" id="MobiDB-lite"/>
    </source>
</evidence>
<dbReference type="PROSITE" id="PS50011">
    <property type="entry name" value="PROTEIN_KINASE_DOM"/>
    <property type="match status" value="1"/>
</dbReference>
<evidence type="ECO:0000313" key="14">
    <source>
        <dbReference type="Proteomes" id="UP000481861"/>
    </source>
</evidence>